<dbReference type="Pfam" id="PF13460">
    <property type="entry name" value="NAD_binding_10"/>
    <property type="match status" value="1"/>
</dbReference>
<protein>
    <recommendedName>
        <fullName evidence="1">NAD(P)-binding domain-containing protein</fullName>
    </recommendedName>
</protein>
<reference evidence="2" key="1">
    <citation type="journal article" date="2020" name="Nature">
        <title>Giant virus diversity and host interactions through global metagenomics.</title>
        <authorList>
            <person name="Schulz F."/>
            <person name="Roux S."/>
            <person name="Paez-Espino D."/>
            <person name="Jungbluth S."/>
            <person name="Walsh D.A."/>
            <person name="Denef V.J."/>
            <person name="McMahon K.D."/>
            <person name="Konstantinidis K.T."/>
            <person name="Eloe-Fadrosh E.A."/>
            <person name="Kyrpides N.C."/>
            <person name="Woyke T."/>
        </authorList>
    </citation>
    <scope>NUCLEOTIDE SEQUENCE</scope>
    <source>
        <strain evidence="2">GVMAG-S-ERX555961-36</strain>
    </source>
</reference>
<sequence length="253" mass="28998">MKVLKIFLLFQTVASLLQYSTKPVFITGANSQVGRRVVRILDNNNVATRCLVRNYDKSSFIFDNTLHTEFIKGDVVSGDFLEHIMKDCSMSINLHGIIRKSNPLNSHLFLNKYDHPYYVNYVSMNNIIDSCKRNNIERIVRMTGLATSFRNFHPISLIFDGFYSQNVHWHRQAEQAIIDSGIDYSIIRAGGIRDVFYKNVELKENRVPAPGLIDYDNLANVVIQAAFPNMNFIHNSISKPFDFNNNIIACRGI</sequence>
<evidence type="ECO:0000313" key="2">
    <source>
        <dbReference type="EMBL" id="QHS83759.1"/>
    </source>
</evidence>
<dbReference type="EMBL" id="MN738763">
    <property type="protein sequence ID" value="QHS83759.1"/>
    <property type="molecule type" value="Genomic_DNA"/>
</dbReference>
<dbReference type="InterPro" id="IPR036291">
    <property type="entry name" value="NAD(P)-bd_dom_sf"/>
</dbReference>
<accession>A0A6C0AUX6</accession>
<dbReference type="SUPFAM" id="SSF51735">
    <property type="entry name" value="NAD(P)-binding Rossmann-fold domains"/>
    <property type="match status" value="1"/>
</dbReference>
<dbReference type="PANTHER" id="PTHR15020:SF11">
    <property type="entry name" value="OS06G0360300 PROTEIN"/>
    <property type="match status" value="1"/>
</dbReference>
<name>A0A6C0AUX6_9ZZZZ</name>
<dbReference type="InterPro" id="IPR016040">
    <property type="entry name" value="NAD(P)-bd_dom"/>
</dbReference>
<evidence type="ECO:0000259" key="1">
    <source>
        <dbReference type="Pfam" id="PF13460"/>
    </source>
</evidence>
<proteinExistence type="predicted"/>
<dbReference type="AlphaFoldDB" id="A0A6C0AUX6"/>
<dbReference type="PANTHER" id="PTHR15020">
    <property type="entry name" value="FLAVIN REDUCTASE-RELATED"/>
    <property type="match status" value="1"/>
</dbReference>
<feature type="domain" description="NAD(P)-binding" evidence="1">
    <location>
        <begin position="28"/>
        <end position="225"/>
    </location>
</feature>
<organism evidence="2">
    <name type="scientific">viral metagenome</name>
    <dbReference type="NCBI Taxonomy" id="1070528"/>
    <lineage>
        <taxon>unclassified sequences</taxon>
        <taxon>metagenomes</taxon>
        <taxon>organismal metagenomes</taxon>
    </lineage>
</organism>
<dbReference type="Gene3D" id="3.40.50.720">
    <property type="entry name" value="NAD(P)-binding Rossmann-like Domain"/>
    <property type="match status" value="1"/>
</dbReference>